<name>A0A8F2IVF2_9CAUD</name>
<accession>A0A8F2IVF2</accession>
<evidence type="ECO:0000313" key="3">
    <source>
        <dbReference type="EMBL" id="QWT28863.1"/>
    </source>
</evidence>
<dbReference type="PANTHER" id="PTHR33877:SF2">
    <property type="entry name" value="OS07G0170200 PROTEIN"/>
    <property type="match status" value="1"/>
</dbReference>
<dbReference type="GO" id="GO:0003676">
    <property type="term" value="F:nucleic acid binding"/>
    <property type="evidence" value="ECO:0007669"/>
    <property type="project" value="InterPro"/>
</dbReference>
<dbReference type="Gene3D" id="1.10.30.50">
    <property type="match status" value="1"/>
</dbReference>
<feature type="domain" description="HNH" evidence="2">
    <location>
        <begin position="201"/>
        <end position="242"/>
    </location>
</feature>
<evidence type="ECO:0000313" key="4">
    <source>
        <dbReference type="Proteomes" id="UP000683438"/>
    </source>
</evidence>
<dbReference type="InterPro" id="IPR002711">
    <property type="entry name" value="HNH"/>
</dbReference>
<dbReference type="GO" id="GO:0008270">
    <property type="term" value="F:zinc ion binding"/>
    <property type="evidence" value="ECO:0007669"/>
    <property type="project" value="InterPro"/>
</dbReference>
<organism evidence="3 4">
    <name type="scientific">Microbacterium phage vB_MoxS-R1</name>
    <dbReference type="NCBI Taxonomy" id="2848881"/>
    <lineage>
        <taxon>Viruses</taxon>
        <taxon>Duplodnaviria</taxon>
        <taxon>Heunggongvirae</taxon>
        <taxon>Uroviricota</taxon>
        <taxon>Caudoviricetes</taxon>
        <taxon>Syrbvirus</taxon>
        <taxon>Syrbvirus R1</taxon>
    </lineage>
</organism>
<dbReference type="EMBL" id="MW073100">
    <property type="protein sequence ID" value="QWT28863.1"/>
    <property type="molecule type" value="Genomic_DNA"/>
</dbReference>
<protein>
    <submittedName>
        <fullName evidence="3">Endonuclease</fullName>
    </submittedName>
</protein>
<keyword evidence="3" id="KW-0378">Hydrolase</keyword>
<sequence>MESDPFCAVTGCTRRRYQRGWCRAHLGRYRRHGDVQASIPILERLPRERPCSVDRCDRPSYKGGVCSGHRQRMRKHGSYREDEPIRDQTPHRSPVVDLPGGLRVCPGCSTPKPLDSFPLRTDVEGGRKTRCDQCRAEYAARWQASNPQRVQAYMARTRARRQGYACRPHDSTVTKAALRSVDGDLCCYCGVEMYFTKIGQRDTRPRNMATLEHILPVSRGGLHEWGNCALACWRCNTSKGARQGPKWVIREGHRLARKPS</sequence>
<dbReference type="InterPro" id="IPR003615">
    <property type="entry name" value="HNH_nuc"/>
</dbReference>
<gene>
    <name evidence="3" type="ORF">vBMoxSR1_gp13</name>
</gene>
<dbReference type="Pfam" id="PF01844">
    <property type="entry name" value="HNH"/>
    <property type="match status" value="1"/>
</dbReference>
<dbReference type="Proteomes" id="UP000683438">
    <property type="component" value="Segment"/>
</dbReference>
<feature type="compositionally biased region" description="Basic and acidic residues" evidence="1">
    <location>
        <begin position="78"/>
        <end position="90"/>
    </location>
</feature>
<dbReference type="InterPro" id="IPR052892">
    <property type="entry name" value="NA-targeting_endonuclease"/>
</dbReference>
<evidence type="ECO:0000256" key="1">
    <source>
        <dbReference type="SAM" id="MobiDB-lite"/>
    </source>
</evidence>
<evidence type="ECO:0000259" key="2">
    <source>
        <dbReference type="Pfam" id="PF01844"/>
    </source>
</evidence>
<proteinExistence type="predicted"/>
<keyword evidence="3" id="KW-0540">Nuclease</keyword>
<reference evidence="3" key="1">
    <citation type="submission" date="2020-10" db="EMBL/GenBank/DDBJ databases">
        <title>Complete genome sequence of vB_MoxS-R1, a novel marine prophage inducted from Microbacterium.</title>
        <authorList>
            <person name="Zheng H."/>
            <person name="Liu B."/>
            <person name="Xu Y."/>
            <person name="Chen F."/>
        </authorList>
    </citation>
    <scope>NUCLEOTIDE SEQUENCE</scope>
</reference>
<dbReference type="PANTHER" id="PTHR33877">
    <property type="entry name" value="SLL1193 PROTEIN"/>
    <property type="match status" value="1"/>
</dbReference>
<keyword evidence="3" id="KW-0255">Endonuclease</keyword>
<keyword evidence="4" id="KW-1185">Reference proteome</keyword>
<feature type="region of interest" description="Disordered" evidence="1">
    <location>
        <begin position="67"/>
        <end position="93"/>
    </location>
</feature>
<dbReference type="CDD" id="cd00085">
    <property type="entry name" value="HNHc"/>
    <property type="match status" value="1"/>
</dbReference>
<dbReference type="GO" id="GO:0004519">
    <property type="term" value="F:endonuclease activity"/>
    <property type="evidence" value="ECO:0007669"/>
    <property type="project" value="UniProtKB-KW"/>
</dbReference>